<keyword evidence="1" id="KW-0813">Transport</keyword>
<dbReference type="PANTHER" id="PTHR42781:SF4">
    <property type="entry name" value="SPERMIDINE_PUTRESCINE IMPORT ATP-BINDING PROTEIN POTA"/>
    <property type="match status" value="1"/>
</dbReference>
<evidence type="ECO:0000313" key="6">
    <source>
        <dbReference type="Proteomes" id="UP001314796"/>
    </source>
</evidence>
<dbReference type="PROSITE" id="PS50893">
    <property type="entry name" value="ABC_TRANSPORTER_2"/>
    <property type="match status" value="1"/>
</dbReference>
<dbReference type="SUPFAM" id="SSF50331">
    <property type="entry name" value="MOP-like"/>
    <property type="match status" value="1"/>
</dbReference>
<comment type="caution">
    <text evidence="5">The sequence shown here is derived from an EMBL/GenBank/DDBJ whole genome shotgun (WGS) entry which is preliminary data.</text>
</comment>
<dbReference type="Gene3D" id="3.40.50.300">
    <property type="entry name" value="P-loop containing nucleotide triphosphate hydrolases"/>
    <property type="match status" value="1"/>
</dbReference>
<dbReference type="InterPro" id="IPR017871">
    <property type="entry name" value="ABC_transporter-like_CS"/>
</dbReference>
<sequence>MAKIYLKNINKSYDNKAVLKNINIVINEGQLTVLLGPSGSGKTTMLHGIAGMVDFEEGDIFFGDQLMNHVSIDKRNAVLVDQNLLLFPHMTVESNIAFGLKMRRVNKSVIKEKVNELIRLLELEGHEKKFPNELSGGQMQRVAIARALAIEPEVLLLDEPFSKLDIMLRKNMQEFVRALQQKLNITLIMVTHDQEEALSMADQVALLLDGEIKQYTTPNEIYEKPVSKEVADFFGVRNYFEGKISGGEFHSHLGRFSTNLPNCEKITFMFRPEQIGFGEKQKDSIEGIVKRRVYSGDKVVYTIDVRDFHIHVSSFIYKEFNIGDKVYLQANFDKAVYFI</sequence>
<dbReference type="InterPro" id="IPR008995">
    <property type="entry name" value="Mo/tungstate-bd_C_term_dom"/>
</dbReference>
<dbReference type="Pfam" id="PF00005">
    <property type="entry name" value="ABC_tran"/>
    <property type="match status" value="1"/>
</dbReference>
<name>A0ABS2NQW2_9FIRM</name>
<dbReference type="InterPro" id="IPR003593">
    <property type="entry name" value="AAA+_ATPase"/>
</dbReference>
<keyword evidence="3 5" id="KW-0067">ATP-binding</keyword>
<dbReference type="PROSITE" id="PS00211">
    <property type="entry name" value="ABC_TRANSPORTER_1"/>
    <property type="match status" value="1"/>
</dbReference>
<evidence type="ECO:0000259" key="4">
    <source>
        <dbReference type="PROSITE" id="PS50893"/>
    </source>
</evidence>
<dbReference type="InterPro" id="IPR050093">
    <property type="entry name" value="ABC_SmlMolc_Importer"/>
</dbReference>
<dbReference type="InterPro" id="IPR012340">
    <property type="entry name" value="NA-bd_OB-fold"/>
</dbReference>
<reference evidence="5 6" key="1">
    <citation type="submission" date="2021-01" db="EMBL/GenBank/DDBJ databases">
        <title>Genomic Encyclopedia of Type Strains, Phase IV (KMG-IV): sequencing the most valuable type-strain genomes for metagenomic binning, comparative biology and taxonomic classification.</title>
        <authorList>
            <person name="Goeker M."/>
        </authorList>
    </citation>
    <scope>NUCLEOTIDE SEQUENCE [LARGE SCALE GENOMIC DNA]</scope>
    <source>
        <strain evidence="5 6">DSM 25890</strain>
    </source>
</reference>
<dbReference type="SUPFAM" id="SSF52540">
    <property type="entry name" value="P-loop containing nucleoside triphosphate hydrolases"/>
    <property type="match status" value="1"/>
</dbReference>
<proteinExistence type="predicted"/>
<evidence type="ECO:0000256" key="3">
    <source>
        <dbReference type="ARBA" id="ARBA00022840"/>
    </source>
</evidence>
<dbReference type="Proteomes" id="UP001314796">
    <property type="component" value="Unassembled WGS sequence"/>
</dbReference>
<dbReference type="RefSeq" id="WP_204402084.1">
    <property type="nucleotide sequence ID" value="NZ_JAFBEE010000010.1"/>
</dbReference>
<gene>
    <name evidence="5" type="ORF">JOC73_001744</name>
</gene>
<dbReference type="Gene3D" id="2.40.50.140">
    <property type="entry name" value="Nucleic acid-binding proteins"/>
    <property type="match status" value="1"/>
</dbReference>
<dbReference type="InterPro" id="IPR013611">
    <property type="entry name" value="Transp-assoc_OB_typ2"/>
</dbReference>
<dbReference type="Pfam" id="PF08402">
    <property type="entry name" value="TOBE_2"/>
    <property type="match status" value="1"/>
</dbReference>
<dbReference type="InterPro" id="IPR003439">
    <property type="entry name" value="ABC_transporter-like_ATP-bd"/>
</dbReference>
<evidence type="ECO:0000313" key="5">
    <source>
        <dbReference type="EMBL" id="MBM7615182.1"/>
    </source>
</evidence>
<keyword evidence="6" id="KW-1185">Reference proteome</keyword>
<dbReference type="PANTHER" id="PTHR42781">
    <property type="entry name" value="SPERMIDINE/PUTRESCINE IMPORT ATP-BINDING PROTEIN POTA"/>
    <property type="match status" value="1"/>
</dbReference>
<dbReference type="EMBL" id="JAFBEE010000010">
    <property type="protein sequence ID" value="MBM7615182.1"/>
    <property type="molecule type" value="Genomic_DNA"/>
</dbReference>
<dbReference type="Gene3D" id="2.40.50.100">
    <property type="match status" value="1"/>
</dbReference>
<dbReference type="InterPro" id="IPR027417">
    <property type="entry name" value="P-loop_NTPase"/>
</dbReference>
<accession>A0ABS2NQW2</accession>
<dbReference type="SMART" id="SM00382">
    <property type="entry name" value="AAA"/>
    <property type="match status" value="1"/>
</dbReference>
<evidence type="ECO:0000256" key="2">
    <source>
        <dbReference type="ARBA" id="ARBA00022741"/>
    </source>
</evidence>
<protein>
    <submittedName>
        <fullName evidence="5">Iron(III) transport system ATP-binding protein</fullName>
    </submittedName>
</protein>
<dbReference type="GO" id="GO:0005524">
    <property type="term" value="F:ATP binding"/>
    <property type="evidence" value="ECO:0007669"/>
    <property type="project" value="UniProtKB-KW"/>
</dbReference>
<keyword evidence="2" id="KW-0547">Nucleotide-binding</keyword>
<organism evidence="5 6">
    <name type="scientific">Alkaliphilus hydrothermalis</name>
    <dbReference type="NCBI Taxonomy" id="1482730"/>
    <lineage>
        <taxon>Bacteria</taxon>
        <taxon>Bacillati</taxon>
        <taxon>Bacillota</taxon>
        <taxon>Clostridia</taxon>
        <taxon>Peptostreptococcales</taxon>
        <taxon>Natronincolaceae</taxon>
        <taxon>Alkaliphilus</taxon>
    </lineage>
</organism>
<feature type="domain" description="ABC transporter" evidence="4">
    <location>
        <begin position="4"/>
        <end position="234"/>
    </location>
</feature>
<evidence type="ECO:0000256" key="1">
    <source>
        <dbReference type="ARBA" id="ARBA00022448"/>
    </source>
</evidence>